<dbReference type="Proteomes" id="UP000658127">
    <property type="component" value="Unassembled WGS sequence"/>
</dbReference>
<protein>
    <submittedName>
        <fullName evidence="1">Uncharacterized protein</fullName>
    </submittedName>
</protein>
<gene>
    <name evidence="1" type="ORF">GCM10011610_42210</name>
</gene>
<comment type="caution">
    <text evidence="1">The sequence shown here is derived from an EMBL/GenBank/DDBJ whole genome shotgun (WGS) entry which is preliminary data.</text>
</comment>
<evidence type="ECO:0000313" key="2">
    <source>
        <dbReference type="Proteomes" id="UP000658127"/>
    </source>
</evidence>
<proteinExistence type="predicted"/>
<sequence>MVDLSKPEPGKLRAHAWKNPVTQYVLVAGCHGLEIAERLYLNHLDALAEAFVPLPPIYGRCGTTPRLREMGKNAFRDYRISTP</sequence>
<name>A0ABQ2KM70_9NOCA</name>
<organism evidence="1 2">
    <name type="scientific">Nocardia rhizosphaerihabitans</name>
    <dbReference type="NCBI Taxonomy" id="1691570"/>
    <lineage>
        <taxon>Bacteria</taxon>
        <taxon>Bacillati</taxon>
        <taxon>Actinomycetota</taxon>
        <taxon>Actinomycetes</taxon>
        <taxon>Mycobacteriales</taxon>
        <taxon>Nocardiaceae</taxon>
        <taxon>Nocardia</taxon>
    </lineage>
</organism>
<dbReference type="EMBL" id="BMNE01000004">
    <property type="protein sequence ID" value="GGN86648.1"/>
    <property type="molecule type" value="Genomic_DNA"/>
</dbReference>
<dbReference type="PROSITE" id="PS51257">
    <property type="entry name" value="PROKAR_LIPOPROTEIN"/>
    <property type="match status" value="1"/>
</dbReference>
<accession>A0ABQ2KM70</accession>
<keyword evidence="2" id="KW-1185">Reference proteome</keyword>
<reference evidence="2" key="1">
    <citation type="journal article" date="2019" name="Int. J. Syst. Evol. Microbiol.">
        <title>The Global Catalogue of Microorganisms (GCM) 10K type strain sequencing project: providing services to taxonomists for standard genome sequencing and annotation.</title>
        <authorList>
            <consortium name="The Broad Institute Genomics Platform"/>
            <consortium name="The Broad Institute Genome Sequencing Center for Infectious Disease"/>
            <person name="Wu L."/>
            <person name="Ma J."/>
        </authorList>
    </citation>
    <scope>NUCLEOTIDE SEQUENCE [LARGE SCALE GENOMIC DNA]</scope>
    <source>
        <strain evidence="2">CGMCC 4.7329</strain>
    </source>
</reference>
<evidence type="ECO:0000313" key="1">
    <source>
        <dbReference type="EMBL" id="GGN86648.1"/>
    </source>
</evidence>